<protein>
    <submittedName>
        <fullName evidence="3">7425_t:CDS:1</fullName>
    </submittedName>
</protein>
<comment type="caution">
    <text evidence="3">The sequence shown here is derived from an EMBL/GenBank/DDBJ whole genome shotgun (WGS) entry which is preliminary data.</text>
</comment>
<proteinExistence type="predicted"/>
<dbReference type="EMBL" id="CAJVPP010009978">
    <property type="protein sequence ID" value="CAG8707988.1"/>
    <property type="molecule type" value="Genomic_DNA"/>
</dbReference>
<feature type="region of interest" description="Disordered" evidence="1">
    <location>
        <begin position="194"/>
        <end position="230"/>
    </location>
</feature>
<evidence type="ECO:0000313" key="3">
    <source>
        <dbReference type="EMBL" id="CAG8707988.1"/>
    </source>
</evidence>
<evidence type="ECO:0000256" key="1">
    <source>
        <dbReference type="SAM" id="MobiDB-lite"/>
    </source>
</evidence>
<evidence type="ECO:0000313" key="4">
    <source>
        <dbReference type="Proteomes" id="UP000789375"/>
    </source>
</evidence>
<sequence length="584" mass="66284">MAFHSHYVVTDESTGLVHNLCYYKECNACDVLNEEPKEASGAPASSLENSSKSIRSHAPLSSQKNGANRPTSKNKMDNDCTDNGQKTLIRTIKPSQKKGPIFKLKLTSDIINEGYRERRRAYKAAMMNQVSLDYSSDEYLEIETSTEPPINVEKDAHGSEENSYIVVGDSDDECMEIDGTEFSKTFNSHTDDSHSNCETCPSSPASNSDSDVVTTNFQQPKADLEPKESTRKPMNSLIDKFYSERYSNINEKASKSQEELANVPVSVTSSDSDNAVISHENEKVLSRSLGTSEFPIDLEKEDNAGSPTFSNHAGQVLNELNPMGFKVVNFIQNQDNPMINWFDRNDFNKFMLNSAKRRLEELNNVNSQHPKKYVKPSERSSSATSQRCNLSYVQIPFFKNPRYLTCALTHGIVFSDQRNHGSNVINDDERLEFFGDYVFSITISQMAYEKFRGELTPDILEKIHEDLRNDYRLCIFAKMLKLQDLIYAKKSFLNIKEMGDMFIKLLAAIVMDRGKEYTVDFIKKLIGPTMENLDLDGNLVRMRINEMINEEIPIKNVIGDHQRLLFDPLSAKLYIVNKFTGTKM</sequence>
<feature type="compositionally biased region" description="Polar residues" evidence="1">
    <location>
        <begin position="46"/>
        <end position="73"/>
    </location>
</feature>
<accession>A0A9N9HV43</accession>
<dbReference type="Proteomes" id="UP000789375">
    <property type="component" value="Unassembled WGS sequence"/>
</dbReference>
<dbReference type="GO" id="GO:0004525">
    <property type="term" value="F:ribonuclease III activity"/>
    <property type="evidence" value="ECO:0007669"/>
    <property type="project" value="InterPro"/>
</dbReference>
<organism evidence="3 4">
    <name type="scientific">Funneliformis mosseae</name>
    <name type="common">Endomycorrhizal fungus</name>
    <name type="synonym">Glomus mosseae</name>
    <dbReference type="NCBI Taxonomy" id="27381"/>
    <lineage>
        <taxon>Eukaryota</taxon>
        <taxon>Fungi</taxon>
        <taxon>Fungi incertae sedis</taxon>
        <taxon>Mucoromycota</taxon>
        <taxon>Glomeromycotina</taxon>
        <taxon>Glomeromycetes</taxon>
        <taxon>Glomerales</taxon>
        <taxon>Glomeraceae</taxon>
        <taxon>Funneliformis</taxon>
    </lineage>
</organism>
<keyword evidence="4" id="KW-1185">Reference proteome</keyword>
<dbReference type="SMART" id="SM00535">
    <property type="entry name" value="RIBOc"/>
    <property type="match status" value="1"/>
</dbReference>
<dbReference type="InterPro" id="IPR036389">
    <property type="entry name" value="RNase_III_sf"/>
</dbReference>
<reference evidence="3" key="1">
    <citation type="submission" date="2021-06" db="EMBL/GenBank/DDBJ databases">
        <authorList>
            <person name="Kallberg Y."/>
            <person name="Tangrot J."/>
            <person name="Rosling A."/>
        </authorList>
    </citation>
    <scope>NUCLEOTIDE SEQUENCE</scope>
    <source>
        <strain evidence="3">87-6 pot B 2015</strain>
    </source>
</reference>
<dbReference type="Gene3D" id="1.10.1520.10">
    <property type="entry name" value="Ribonuclease III domain"/>
    <property type="match status" value="1"/>
</dbReference>
<dbReference type="CDD" id="cd00593">
    <property type="entry name" value="RIBOc"/>
    <property type="match status" value="1"/>
</dbReference>
<feature type="domain" description="RNase III" evidence="2">
    <location>
        <begin position="398"/>
        <end position="514"/>
    </location>
</feature>
<feature type="compositionally biased region" description="Polar residues" evidence="1">
    <location>
        <begin position="196"/>
        <end position="219"/>
    </location>
</feature>
<dbReference type="SUPFAM" id="SSF69065">
    <property type="entry name" value="RNase III domain-like"/>
    <property type="match status" value="1"/>
</dbReference>
<evidence type="ECO:0000259" key="2">
    <source>
        <dbReference type="PROSITE" id="PS50142"/>
    </source>
</evidence>
<dbReference type="GO" id="GO:0006396">
    <property type="term" value="P:RNA processing"/>
    <property type="evidence" value="ECO:0007669"/>
    <property type="project" value="InterPro"/>
</dbReference>
<gene>
    <name evidence="3" type="ORF">FMOSSE_LOCUS14138</name>
</gene>
<feature type="region of interest" description="Disordered" evidence="1">
    <location>
        <begin position="38"/>
        <end position="84"/>
    </location>
</feature>
<dbReference type="PROSITE" id="PS50142">
    <property type="entry name" value="RNASE_3_2"/>
    <property type="match status" value="1"/>
</dbReference>
<name>A0A9N9HV43_FUNMO</name>
<dbReference type="AlphaFoldDB" id="A0A9N9HV43"/>
<dbReference type="InterPro" id="IPR000999">
    <property type="entry name" value="RNase_III_dom"/>
</dbReference>